<proteinExistence type="predicted"/>
<name>A0A7S1YHG7_9STRA</name>
<gene>
    <name evidence="2" type="ORF">GOCE00092_LOCUS21345</name>
</gene>
<keyword evidence="1" id="KW-1133">Transmembrane helix</keyword>
<evidence type="ECO:0000313" key="2">
    <source>
        <dbReference type="EMBL" id="CAD9300281.1"/>
    </source>
</evidence>
<reference evidence="2" key="1">
    <citation type="submission" date="2021-01" db="EMBL/GenBank/DDBJ databases">
        <authorList>
            <person name="Corre E."/>
            <person name="Pelletier E."/>
            <person name="Niang G."/>
            <person name="Scheremetjew M."/>
            <person name="Finn R."/>
            <person name="Kale V."/>
            <person name="Holt S."/>
            <person name="Cochrane G."/>
            <person name="Meng A."/>
            <person name="Brown T."/>
            <person name="Cohen L."/>
        </authorList>
    </citation>
    <scope>NUCLEOTIDE SEQUENCE</scope>
    <source>
        <strain evidence="2">CCMP 410</strain>
    </source>
</reference>
<accession>A0A7S1YHG7</accession>
<feature type="transmembrane region" description="Helical" evidence="1">
    <location>
        <begin position="44"/>
        <end position="63"/>
    </location>
</feature>
<sequence length="152" mass="16922">MASTLSFSLTLPLGALVGQTIEKQRWFRSTEDSSIGEYIWRRIHYYTALTWVGFVMYVIFLMTHSDPMLMAYQHHHQTQTTSTGTGDDIGDVGGNGIWNSVLMGGLSGTLIGCGLFGALLNYWQIRSGDTTMVRNPELAVQLIRDDTAQELV</sequence>
<dbReference type="EMBL" id="HBGK01040893">
    <property type="protein sequence ID" value="CAD9300281.1"/>
    <property type="molecule type" value="Transcribed_RNA"/>
</dbReference>
<keyword evidence="1" id="KW-0472">Membrane</keyword>
<organism evidence="2">
    <name type="scientific">Grammatophora oceanica</name>
    <dbReference type="NCBI Taxonomy" id="210454"/>
    <lineage>
        <taxon>Eukaryota</taxon>
        <taxon>Sar</taxon>
        <taxon>Stramenopiles</taxon>
        <taxon>Ochrophyta</taxon>
        <taxon>Bacillariophyta</taxon>
        <taxon>Fragilariophyceae</taxon>
        <taxon>Fragilariophycidae</taxon>
        <taxon>Rhabdonematales</taxon>
        <taxon>Grammatophoraceae</taxon>
        <taxon>Grammatophora</taxon>
    </lineage>
</organism>
<keyword evidence="1" id="KW-0812">Transmembrane</keyword>
<dbReference type="AlphaFoldDB" id="A0A7S1YHG7"/>
<evidence type="ECO:0000256" key="1">
    <source>
        <dbReference type="SAM" id="Phobius"/>
    </source>
</evidence>
<protein>
    <submittedName>
        <fullName evidence="2">Uncharacterized protein</fullName>
    </submittedName>
</protein>